<accession>A0ABS7ZT83</accession>
<comment type="caution">
    <text evidence="3">The sequence shown here is derived from an EMBL/GenBank/DDBJ whole genome shotgun (WGS) entry which is preliminary data.</text>
</comment>
<organism evidence="3 4">
    <name type="scientific">Thalassolituus marinus</name>
    <dbReference type="NCBI Taxonomy" id="671053"/>
    <lineage>
        <taxon>Bacteria</taxon>
        <taxon>Pseudomonadati</taxon>
        <taxon>Pseudomonadota</taxon>
        <taxon>Gammaproteobacteria</taxon>
        <taxon>Oceanospirillales</taxon>
        <taxon>Oceanospirillaceae</taxon>
        <taxon>Thalassolituus</taxon>
    </lineage>
</organism>
<evidence type="ECO:0000313" key="4">
    <source>
        <dbReference type="Proteomes" id="UP000714380"/>
    </source>
</evidence>
<evidence type="ECO:0000256" key="1">
    <source>
        <dbReference type="SAM" id="MobiDB-lite"/>
    </source>
</evidence>
<feature type="region of interest" description="Disordered" evidence="1">
    <location>
        <begin position="21"/>
        <end position="82"/>
    </location>
</feature>
<proteinExistence type="predicted"/>
<reference evidence="3 4" key="1">
    <citation type="submission" date="2020-12" db="EMBL/GenBank/DDBJ databases">
        <title>Novel Thalassolituus-related marine hydrocarbonoclastic bacteria mediated algae-derived hydrocarbons mineralization in twilight zone of the northern South China Sea.</title>
        <authorList>
            <person name="Dong C."/>
        </authorList>
    </citation>
    <scope>NUCLEOTIDE SEQUENCE [LARGE SCALE GENOMIC DNA]</scope>
    <source>
        <strain evidence="3 4">IMCC1826</strain>
    </source>
</reference>
<dbReference type="EMBL" id="JAEDAH010000096">
    <property type="protein sequence ID" value="MCA6064914.1"/>
    <property type="molecule type" value="Genomic_DNA"/>
</dbReference>
<sequence length="500" mass="52637">MELHKLAVALLATSTLLLSACGGGSSSSGSDTTDQGNGNGTDNTDTGNTDNSNTDTGTGANTDTDNSGPATPAWTTPAELEDGSVTVSELMVGGTASKPMMAYSKGNLLYIREFDGSNWSSAHQLASFNGTHDISWAFNANGKAVLALENNATNAATGFTECRLDYYRYNGTQWGGSSRARHLINPTNNYTCNNVDDLKIALSNDDSIAMIWNRRDLPNKGRVQGCDSTDTCVTDATSSPQTLGSDNNAVALGMGNDGEGYILKIETSKFATSKSGVFATSFSDGNIGSSANIGDYPGNSRLARIAVNDANHALALFNANNTLQARFDNGSGFATSVELDDDLAGANYGATLEAYLSAGADYGLSLWVNDGAELKTNISDAGSFSASSTEHPQSNDQIRSAQGAINDNGKAVIVWFGYDLDMTSGIPYDGTLYARYYDGSAWQDVQTIDSGIDVPSFISSKGGVGLYLDNSDDVTVVYNAYKSGQATSEPKTFYARRVIE</sequence>
<keyword evidence="2" id="KW-0732">Signal</keyword>
<feature type="signal peptide" evidence="2">
    <location>
        <begin position="1"/>
        <end position="20"/>
    </location>
</feature>
<keyword evidence="4" id="KW-1185">Reference proteome</keyword>
<dbReference type="PROSITE" id="PS51257">
    <property type="entry name" value="PROKAR_LIPOPROTEIN"/>
    <property type="match status" value="1"/>
</dbReference>
<evidence type="ECO:0000313" key="3">
    <source>
        <dbReference type="EMBL" id="MCA6064914.1"/>
    </source>
</evidence>
<evidence type="ECO:0000256" key="2">
    <source>
        <dbReference type="SAM" id="SignalP"/>
    </source>
</evidence>
<feature type="chain" id="PRO_5046779587" evidence="2">
    <location>
        <begin position="21"/>
        <end position="500"/>
    </location>
</feature>
<feature type="compositionally biased region" description="Low complexity" evidence="1">
    <location>
        <begin position="27"/>
        <end position="68"/>
    </location>
</feature>
<protein>
    <submittedName>
        <fullName evidence="3">Uncharacterized protein</fullName>
    </submittedName>
</protein>
<dbReference type="RefSeq" id="WP_225676347.1">
    <property type="nucleotide sequence ID" value="NZ_JAEDAH010000096.1"/>
</dbReference>
<name>A0ABS7ZT83_9GAMM</name>
<dbReference type="Proteomes" id="UP000714380">
    <property type="component" value="Unassembled WGS sequence"/>
</dbReference>
<gene>
    <name evidence="3" type="ORF">I9W95_15000</name>
</gene>